<dbReference type="Gramene" id="AET7Gv20479700.3">
    <property type="protein sequence ID" value="AET7Gv20479700.3"/>
    <property type="gene ID" value="AET7Gv20479700"/>
</dbReference>
<dbReference type="GO" id="GO:0047262">
    <property type="term" value="F:polygalacturonate 4-alpha-galacturonosyltransferase activity"/>
    <property type="evidence" value="ECO:0007669"/>
    <property type="project" value="InterPro"/>
</dbReference>
<evidence type="ECO:0000313" key="6">
    <source>
        <dbReference type="EnsemblPlants" id="AET7Gv20479700.3"/>
    </source>
</evidence>
<dbReference type="EnsemblPlants" id="AET7Gv20479700.3">
    <property type="protein sequence ID" value="AET7Gv20479700.3"/>
    <property type="gene ID" value="AET7Gv20479700"/>
</dbReference>
<sequence>ISPQLRSAAHYPLHSPLLGYSPVPPTPPDGRRPPVPAVRAAPGRVRRPALTLLLLASLAFLLSSAPAAASSRSSASSPPSRLAAIRRHAADHAAVLAAYAAHARKLKEASAAQSLSFSALSSDLSALSSRLASRGPLPEDARRPLEKEARERIKHARLLAADSKEGFDTQSKIQKLSDTVFAVGEQLARSRRAGRMSSRIAAGSTPKSLHCLAMRLLEARLAKSSAFADDPDPSPAFEDPSLYHYAIFSDNVLAVSVVIASATRAAADPSRHVFHVVTAPMYLPAFRVWFARRPPPLGVHVQLIAYSDFPFLNASSSPVFRQIEAGKRDVTLVDYLRFYLPDMFPALQRVVLLEDDVVVQKDLAALWHVDLDGKVNGAVEMCFGGFRRYRKYLNFTQAIVRDRFSPSACAWEYGVNVFDLEAWRRDGCTDLFHQYMELNVDGALWDPTSVLPAGLMTFYGNTKPLDKSWHVMGLGYNPSISPEVIRGAAVIHFNGNMKPWLDVAFNQYKALWTKHVDTEMEFLTLCNFGL</sequence>
<dbReference type="PANTHER" id="PTHR32116">
    <property type="entry name" value="GALACTURONOSYLTRANSFERASE 4-RELATED"/>
    <property type="match status" value="1"/>
</dbReference>
<comment type="pathway">
    <text evidence="1 4">Glycan metabolism; pectin biosynthesis.</text>
</comment>
<keyword evidence="7" id="KW-1185">Reference proteome</keyword>
<keyword evidence="4" id="KW-0333">Golgi apparatus</keyword>
<dbReference type="InterPro" id="IPR002495">
    <property type="entry name" value="Glyco_trans_8"/>
</dbReference>
<dbReference type="GO" id="GO:0071555">
    <property type="term" value="P:cell wall organization"/>
    <property type="evidence" value="ECO:0007669"/>
    <property type="project" value="UniProtKB-KW"/>
</dbReference>
<dbReference type="EC" id="2.4.1.-" evidence="4"/>
<feature type="compositionally biased region" description="Pro residues" evidence="5">
    <location>
        <begin position="22"/>
        <end position="36"/>
    </location>
</feature>
<protein>
    <recommendedName>
        <fullName evidence="4">Hexosyltransferase</fullName>
        <ecNumber evidence="4">2.4.1.-</ecNumber>
    </recommendedName>
</protein>
<keyword evidence="4" id="KW-0961">Cell wall biogenesis/degradation</keyword>
<evidence type="ECO:0000256" key="4">
    <source>
        <dbReference type="RuleBase" id="RU362027"/>
    </source>
</evidence>
<feature type="region of interest" description="Disordered" evidence="5">
    <location>
        <begin position="17"/>
        <end position="40"/>
    </location>
</feature>
<dbReference type="PANTHER" id="PTHR32116:SF61">
    <property type="entry name" value="GALACTURONOSYLTRANSFERASE 9-RELATED"/>
    <property type="match status" value="1"/>
</dbReference>
<reference evidence="6" key="3">
    <citation type="journal article" date="2017" name="Nature">
        <title>Genome sequence of the progenitor of the wheat D genome Aegilops tauschii.</title>
        <authorList>
            <person name="Luo M.C."/>
            <person name="Gu Y.Q."/>
            <person name="Puiu D."/>
            <person name="Wang H."/>
            <person name="Twardziok S.O."/>
            <person name="Deal K.R."/>
            <person name="Huo N."/>
            <person name="Zhu T."/>
            <person name="Wang L."/>
            <person name="Wang Y."/>
            <person name="McGuire P.E."/>
            <person name="Liu S."/>
            <person name="Long H."/>
            <person name="Ramasamy R.K."/>
            <person name="Rodriguez J.C."/>
            <person name="Van S.L."/>
            <person name="Yuan L."/>
            <person name="Wang Z."/>
            <person name="Xia Z."/>
            <person name="Xiao L."/>
            <person name="Anderson O.D."/>
            <person name="Ouyang S."/>
            <person name="Liang Y."/>
            <person name="Zimin A.V."/>
            <person name="Pertea G."/>
            <person name="Qi P."/>
            <person name="Bennetzen J.L."/>
            <person name="Dai X."/>
            <person name="Dawson M.W."/>
            <person name="Muller H.G."/>
            <person name="Kugler K."/>
            <person name="Rivarola-Duarte L."/>
            <person name="Spannagl M."/>
            <person name="Mayer K.F.X."/>
            <person name="Lu F.H."/>
            <person name="Bevan M.W."/>
            <person name="Leroy P."/>
            <person name="Li P."/>
            <person name="You F.M."/>
            <person name="Sun Q."/>
            <person name="Liu Z."/>
            <person name="Lyons E."/>
            <person name="Wicker T."/>
            <person name="Salzberg S.L."/>
            <person name="Devos K.M."/>
            <person name="Dvorak J."/>
        </authorList>
    </citation>
    <scope>NUCLEOTIDE SEQUENCE [LARGE SCALE GENOMIC DNA]</scope>
    <source>
        <strain evidence="6">cv. AL8/78</strain>
    </source>
</reference>
<reference evidence="7" key="1">
    <citation type="journal article" date="2014" name="Science">
        <title>Ancient hybridizations among the ancestral genomes of bread wheat.</title>
        <authorList>
            <consortium name="International Wheat Genome Sequencing Consortium,"/>
            <person name="Marcussen T."/>
            <person name="Sandve S.R."/>
            <person name="Heier L."/>
            <person name="Spannagl M."/>
            <person name="Pfeifer M."/>
            <person name="Jakobsen K.S."/>
            <person name="Wulff B.B."/>
            <person name="Steuernagel B."/>
            <person name="Mayer K.F."/>
            <person name="Olsen O.A."/>
        </authorList>
    </citation>
    <scope>NUCLEOTIDE SEQUENCE [LARGE SCALE GENOMIC DNA]</scope>
    <source>
        <strain evidence="7">cv. AL8/78</strain>
    </source>
</reference>
<evidence type="ECO:0000313" key="7">
    <source>
        <dbReference type="Proteomes" id="UP000015105"/>
    </source>
</evidence>
<organism evidence="6 7">
    <name type="scientific">Aegilops tauschii subsp. strangulata</name>
    <name type="common">Goatgrass</name>
    <dbReference type="NCBI Taxonomy" id="200361"/>
    <lineage>
        <taxon>Eukaryota</taxon>
        <taxon>Viridiplantae</taxon>
        <taxon>Streptophyta</taxon>
        <taxon>Embryophyta</taxon>
        <taxon>Tracheophyta</taxon>
        <taxon>Spermatophyta</taxon>
        <taxon>Magnoliopsida</taxon>
        <taxon>Liliopsida</taxon>
        <taxon>Poales</taxon>
        <taxon>Poaceae</taxon>
        <taxon>BOP clade</taxon>
        <taxon>Pooideae</taxon>
        <taxon>Triticodae</taxon>
        <taxon>Triticeae</taxon>
        <taxon>Triticinae</taxon>
        <taxon>Aegilops</taxon>
    </lineage>
</organism>
<keyword evidence="3 4" id="KW-0808">Transferase</keyword>
<accession>A0A453R6D5</accession>
<reference evidence="6" key="4">
    <citation type="submission" date="2019-03" db="UniProtKB">
        <authorList>
            <consortium name="EnsemblPlants"/>
        </authorList>
    </citation>
    <scope>IDENTIFICATION</scope>
</reference>
<reference evidence="7" key="2">
    <citation type="journal article" date="2017" name="Nat. Plants">
        <title>The Aegilops tauschii genome reveals multiple impacts of transposons.</title>
        <authorList>
            <person name="Zhao G."/>
            <person name="Zou C."/>
            <person name="Li K."/>
            <person name="Wang K."/>
            <person name="Li T."/>
            <person name="Gao L."/>
            <person name="Zhang X."/>
            <person name="Wang H."/>
            <person name="Yang Z."/>
            <person name="Liu X."/>
            <person name="Jiang W."/>
            <person name="Mao L."/>
            <person name="Kong X."/>
            <person name="Jiao Y."/>
            <person name="Jia J."/>
        </authorList>
    </citation>
    <scope>NUCLEOTIDE SEQUENCE [LARGE SCALE GENOMIC DNA]</scope>
    <source>
        <strain evidence="7">cv. AL8/78</strain>
    </source>
</reference>
<dbReference type="Proteomes" id="UP000015105">
    <property type="component" value="Chromosome 7D"/>
</dbReference>
<evidence type="ECO:0000256" key="1">
    <source>
        <dbReference type="ARBA" id="ARBA00004877"/>
    </source>
</evidence>
<dbReference type="AlphaFoldDB" id="A0A453R6D5"/>
<dbReference type="InterPro" id="IPR029993">
    <property type="entry name" value="GAUT"/>
</dbReference>
<dbReference type="GO" id="GO:0000139">
    <property type="term" value="C:Golgi membrane"/>
    <property type="evidence" value="ECO:0007669"/>
    <property type="project" value="UniProtKB-SubCell"/>
</dbReference>
<dbReference type="STRING" id="200361.A0A453R6D5"/>
<proteinExistence type="inferred from homology"/>
<evidence type="ECO:0000256" key="3">
    <source>
        <dbReference type="ARBA" id="ARBA00022676"/>
    </source>
</evidence>
<reference evidence="6" key="5">
    <citation type="journal article" date="2021" name="G3 (Bethesda)">
        <title>Aegilops tauschii genome assembly Aet v5.0 features greater sequence contiguity and improved annotation.</title>
        <authorList>
            <person name="Wang L."/>
            <person name="Zhu T."/>
            <person name="Rodriguez J.C."/>
            <person name="Deal K.R."/>
            <person name="Dubcovsky J."/>
            <person name="McGuire P.E."/>
            <person name="Lux T."/>
            <person name="Spannagl M."/>
            <person name="Mayer K.F.X."/>
            <person name="Baldrich P."/>
            <person name="Meyers B.C."/>
            <person name="Huo N."/>
            <person name="Gu Y.Q."/>
            <person name="Zhou H."/>
            <person name="Devos K.M."/>
            <person name="Bennetzen J.L."/>
            <person name="Unver T."/>
            <person name="Budak H."/>
            <person name="Gulick P.J."/>
            <person name="Galiba G."/>
            <person name="Kalapos B."/>
            <person name="Nelson D.R."/>
            <person name="Li P."/>
            <person name="You F.M."/>
            <person name="Luo M.C."/>
            <person name="Dvorak J."/>
        </authorList>
    </citation>
    <scope>NUCLEOTIDE SEQUENCE [LARGE SCALE GENOMIC DNA]</scope>
    <source>
        <strain evidence="6">cv. AL8/78</strain>
    </source>
</reference>
<name>A0A453R6D5_AEGTS</name>
<comment type="subcellular location">
    <subcellularLocation>
        <location evidence="4">Golgi apparatus membrane</location>
        <topology evidence="4">Single-pass type II membrane protein</topology>
    </subcellularLocation>
</comment>
<dbReference type="Gene3D" id="3.90.550.10">
    <property type="entry name" value="Spore Coat Polysaccharide Biosynthesis Protein SpsA, Chain A"/>
    <property type="match status" value="1"/>
</dbReference>
<dbReference type="SUPFAM" id="SSF53448">
    <property type="entry name" value="Nucleotide-diphospho-sugar transferases"/>
    <property type="match status" value="1"/>
</dbReference>
<dbReference type="InterPro" id="IPR029044">
    <property type="entry name" value="Nucleotide-diphossugar_trans"/>
</dbReference>
<keyword evidence="3 4" id="KW-0328">Glycosyltransferase</keyword>
<evidence type="ECO:0000256" key="5">
    <source>
        <dbReference type="SAM" id="MobiDB-lite"/>
    </source>
</evidence>
<evidence type="ECO:0000256" key="2">
    <source>
        <dbReference type="ARBA" id="ARBA00006351"/>
    </source>
</evidence>
<comment type="similarity">
    <text evidence="2 4">Belongs to the glycosyltransferase 8 family.</text>
</comment>
<dbReference type="Pfam" id="PF01501">
    <property type="entry name" value="Glyco_transf_8"/>
    <property type="match status" value="1"/>
</dbReference>